<dbReference type="GO" id="GO:0003954">
    <property type="term" value="F:NADH dehydrogenase activity"/>
    <property type="evidence" value="ECO:0007669"/>
    <property type="project" value="TreeGrafter"/>
</dbReference>
<reference evidence="14" key="2">
    <citation type="submission" date="2015-02" db="UniProtKB">
        <authorList>
            <consortium name="EnsemblMetazoa"/>
        </authorList>
    </citation>
    <scope>IDENTIFICATION</scope>
</reference>
<evidence type="ECO:0000313" key="14">
    <source>
        <dbReference type="EnsemblMetazoa" id="SMAR014180-PA"/>
    </source>
</evidence>
<dbReference type="Pfam" id="PF00116">
    <property type="entry name" value="COX2"/>
    <property type="match status" value="1"/>
</dbReference>
<reference evidence="15" key="1">
    <citation type="submission" date="2011-05" db="EMBL/GenBank/DDBJ databases">
        <authorList>
            <person name="Richards S.R."/>
            <person name="Qu J."/>
            <person name="Jiang H."/>
            <person name="Jhangiani S.N."/>
            <person name="Agravi P."/>
            <person name="Goodspeed R."/>
            <person name="Gross S."/>
            <person name="Mandapat C."/>
            <person name="Jackson L."/>
            <person name="Mathew T."/>
            <person name="Pu L."/>
            <person name="Thornton R."/>
            <person name="Saada N."/>
            <person name="Wilczek-Boney K.B."/>
            <person name="Lee S."/>
            <person name="Kovar C."/>
            <person name="Wu Y."/>
            <person name="Scherer S.E."/>
            <person name="Worley K.C."/>
            <person name="Muzny D.M."/>
            <person name="Gibbs R."/>
        </authorList>
    </citation>
    <scope>NUCLEOTIDE SEQUENCE</scope>
    <source>
        <strain evidence="15">Brora</strain>
    </source>
</reference>
<dbReference type="Pfam" id="PF00361">
    <property type="entry name" value="Proton_antipo_M"/>
    <property type="match status" value="1"/>
</dbReference>
<dbReference type="PANTHER" id="PTHR42829">
    <property type="entry name" value="NADH-UBIQUINONE OXIDOREDUCTASE CHAIN 5"/>
    <property type="match status" value="1"/>
</dbReference>
<dbReference type="Proteomes" id="UP000014500">
    <property type="component" value="Unassembled WGS sequence"/>
</dbReference>
<keyword evidence="15" id="KW-1185">Reference proteome</keyword>
<feature type="domain" description="Cytochrome oxidase subunit II copper A binding" evidence="13">
    <location>
        <begin position="50"/>
        <end position="164"/>
    </location>
</feature>
<evidence type="ECO:0000256" key="7">
    <source>
        <dbReference type="ARBA" id="ARBA00022989"/>
    </source>
</evidence>
<keyword evidence="8 12" id="KW-0472">Membrane</keyword>
<dbReference type="GO" id="GO:0004129">
    <property type="term" value="F:cytochrome-c oxidase activity"/>
    <property type="evidence" value="ECO:0007669"/>
    <property type="project" value="UniProtKB-EC"/>
</dbReference>
<evidence type="ECO:0000256" key="1">
    <source>
        <dbReference type="ARBA" id="ARBA00001935"/>
    </source>
</evidence>
<dbReference type="Gene3D" id="2.60.40.420">
    <property type="entry name" value="Cupredoxins - blue copper proteins"/>
    <property type="match status" value="1"/>
</dbReference>
<name>T1JK00_STRMM</name>
<accession>T1JK00</accession>
<dbReference type="EMBL" id="AFFK01010131">
    <property type="status" value="NOT_ANNOTATED_CDS"/>
    <property type="molecule type" value="Genomic_DNA"/>
</dbReference>
<dbReference type="EC" id="7.1.1.2" evidence="4"/>
<keyword evidence="7 12" id="KW-1133">Transmembrane helix</keyword>
<evidence type="ECO:0000256" key="6">
    <source>
        <dbReference type="ARBA" id="ARBA00022842"/>
    </source>
</evidence>
<evidence type="ECO:0000256" key="10">
    <source>
        <dbReference type="ARBA" id="ARBA00049512"/>
    </source>
</evidence>
<dbReference type="SUPFAM" id="SSF81442">
    <property type="entry name" value="Cytochrome c oxidase subunit I-like"/>
    <property type="match status" value="1"/>
</dbReference>
<sequence length="550" mass="63288">MIIRVVFVLIFIGVNLTFFPLHFAGLHGFPQSFFSYRLVLNDNFVNRSPEASIRGYVFGHRYQSEIYLSSIVGYASTDLSYNLMFSNNFILKEKKLSINSLRLLVINDIEDAIRGVLSTLSYSFPVIGVYYGQCSEICGANHSFIPIVVENWLLPYDFLNGSLSVRTLRVEFYNYSGKIIPNLVLIVRIKNINKNKIRAFECGFVRVGILVSDNDDMNFIFFYFNTGNFQSADSCRGAINTALTNRLGDYFMFVFFRGYYFLRFSFFRTFIVLILILTAFTKSAQFPFSTIRAPTPVRSLVHRSTLVTAGLILLINFNYLILHKNVLFLCLIIGIFTIFFSSITALVEEDLKKVVALSTLSQIGFSIVTLGLGLSFISFIHLVSHALFKSCLFIQVGYIIHCSFGQQDGRNYRNNGNLPNFIQLQLLVTLFCLCGLIFSSGAVRKDFILEIFFINTHIILFGLIFFVSVYITFGYRYRFKLLFKELTYKFLVDYLAKNRIYKIKNIKFVDLFFNNVVSKGFSLFYGSRLLSGLYLKIIFLFLLFWGFILN</sequence>
<feature type="transmembrane region" description="Helical" evidence="12">
    <location>
        <begin position="260"/>
        <end position="280"/>
    </location>
</feature>
<feature type="transmembrane region" description="Helical" evidence="12">
    <location>
        <begin position="420"/>
        <end position="439"/>
    </location>
</feature>
<dbReference type="InterPro" id="IPR001750">
    <property type="entry name" value="ND/Mrp_TM"/>
</dbReference>
<feature type="transmembrane region" description="Helical" evidence="12">
    <location>
        <begin position="359"/>
        <end position="383"/>
    </location>
</feature>
<dbReference type="HOGENOM" id="CLU_495519_0_0_1"/>
<dbReference type="InterPro" id="IPR003945">
    <property type="entry name" value="NU5C-like"/>
</dbReference>
<evidence type="ECO:0000256" key="9">
    <source>
        <dbReference type="ARBA" id="ARBA00031027"/>
    </source>
</evidence>
<evidence type="ECO:0000313" key="15">
    <source>
        <dbReference type="Proteomes" id="UP000014500"/>
    </source>
</evidence>
<proteinExistence type="predicted"/>
<dbReference type="Gene3D" id="1.20.210.10">
    <property type="entry name" value="Cytochrome c oxidase-like, subunit I domain"/>
    <property type="match status" value="1"/>
</dbReference>
<feature type="transmembrane region" description="Helical" evidence="12">
    <location>
        <begin position="529"/>
        <end position="548"/>
    </location>
</feature>
<dbReference type="InterPro" id="IPR036927">
    <property type="entry name" value="Cyt_c_oxase-like_su1_sf"/>
</dbReference>
<evidence type="ECO:0000256" key="12">
    <source>
        <dbReference type="SAM" id="Phobius"/>
    </source>
</evidence>
<dbReference type="SUPFAM" id="SSF49503">
    <property type="entry name" value="Cupredoxins"/>
    <property type="match status" value="1"/>
</dbReference>
<comment type="function">
    <text evidence="2">Core subunit of the mitochondrial membrane respiratory chain NADH dehydrogenase (Complex I) that is believed to belong to the minimal assembly required for catalysis. Complex I functions in the transfer of electrons from NADH to the respiratory chain. The immediate electron acceptor for the enzyme is believed to be ubiquinone.</text>
</comment>
<dbReference type="GO" id="GO:0042773">
    <property type="term" value="P:ATP synthesis coupled electron transport"/>
    <property type="evidence" value="ECO:0007669"/>
    <property type="project" value="InterPro"/>
</dbReference>
<comment type="subcellular location">
    <subcellularLocation>
        <location evidence="3">Membrane</location>
        <topology evidence="3">Multi-pass membrane protein</topology>
    </subcellularLocation>
</comment>
<dbReference type="STRING" id="126957.T1JK00"/>
<evidence type="ECO:0000256" key="11">
    <source>
        <dbReference type="ARBA" id="ARBA00049551"/>
    </source>
</evidence>
<dbReference type="GO" id="GO:0008137">
    <property type="term" value="F:NADH dehydrogenase (ubiquinone) activity"/>
    <property type="evidence" value="ECO:0007669"/>
    <property type="project" value="UniProtKB-EC"/>
</dbReference>
<feature type="transmembrane region" description="Helical" evidence="12">
    <location>
        <begin position="300"/>
        <end position="319"/>
    </location>
</feature>
<dbReference type="GO" id="GO:0005507">
    <property type="term" value="F:copper ion binding"/>
    <property type="evidence" value="ECO:0007669"/>
    <property type="project" value="InterPro"/>
</dbReference>
<dbReference type="GO" id="GO:0016020">
    <property type="term" value="C:membrane"/>
    <property type="evidence" value="ECO:0007669"/>
    <property type="project" value="UniProtKB-SubCell"/>
</dbReference>
<keyword evidence="5 12" id="KW-0812">Transmembrane</keyword>
<dbReference type="eggNOG" id="KOG4668">
    <property type="taxonomic scope" value="Eukaryota"/>
</dbReference>
<dbReference type="PANTHER" id="PTHR42829:SF2">
    <property type="entry name" value="NADH-UBIQUINONE OXIDOREDUCTASE CHAIN 5"/>
    <property type="match status" value="1"/>
</dbReference>
<protein>
    <recommendedName>
        <fullName evidence="4">NADH:ubiquinone reductase (H(+)-translocating)</fullName>
        <ecNumber evidence="4">7.1.1.2</ecNumber>
    </recommendedName>
    <alternativeName>
        <fullName evidence="9">NADH dehydrogenase subunit 5</fullName>
    </alternativeName>
</protein>
<comment type="cofactor">
    <cofactor evidence="1">
        <name>Cu cation</name>
        <dbReference type="ChEBI" id="CHEBI:23378"/>
    </cofactor>
</comment>
<dbReference type="PROSITE" id="PS50857">
    <property type="entry name" value="COX2_CUA"/>
    <property type="match status" value="1"/>
</dbReference>
<evidence type="ECO:0000256" key="5">
    <source>
        <dbReference type="ARBA" id="ARBA00022692"/>
    </source>
</evidence>
<dbReference type="eggNOG" id="KOG4767">
    <property type="taxonomic scope" value="Eukaryota"/>
</dbReference>
<evidence type="ECO:0000256" key="8">
    <source>
        <dbReference type="ARBA" id="ARBA00023136"/>
    </source>
</evidence>
<keyword evidence="6" id="KW-0460">Magnesium</keyword>
<dbReference type="PhylomeDB" id="T1JK00"/>
<evidence type="ECO:0000259" key="13">
    <source>
        <dbReference type="PROSITE" id="PS50857"/>
    </source>
</evidence>
<evidence type="ECO:0000256" key="3">
    <source>
        <dbReference type="ARBA" id="ARBA00004141"/>
    </source>
</evidence>
<evidence type="ECO:0000256" key="2">
    <source>
        <dbReference type="ARBA" id="ARBA00003257"/>
    </source>
</evidence>
<feature type="transmembrane region" description="Helical" evidence="12">
    <location>
        <begin position="6"/>
        <end position="29"/>
    </location>
</feature>
<organism evidence="14 15">
    <name type="scientific">Strigamia maritima</name>
    <name type="common">European centipede</name>
    <name type="synonym">Geophilus maritimus</name>
    <dbReference type="NCBI Taxonomy" id="126957"/>
    <lineage>
        <taxon>Eukaryota</taxon>
        <taxon>Metazoa</taxon>
        <taxon>Ecdysozoa</taxon>
        <taxon>Arthropoda</taxon>
        <taxon>Myriapoda</taxon>
        <taxon>Chilopoda</taxon>
        <taxon>Pleurostigmophora</taxon>
        <taxon>Geophilomorpha</taxon>
        <taxon>Linotaeniidae</taxon>
        <taxon>Strigamia</taxon>
    </lineage>
</organism>
<dbReference type="InterPro" id="IPR002429">
    <property type="entry name" value="CcO_II-like_C"/>
</dbReference>
<evidence type="ECO:0000256" key="4">
    <source>
        <dbReference type="ARBA" id="ARBA00012944"/>
    </source>
</evidence>
<comment type="catalytic activity">
    <reaction evidence="11">
        <text>a ubiquinone + NADH + 5 H(+)(in) = a ubiquinol + NAD(+) + 4 H(+)(out)</text>
        <dbReference type="Rhea" id="RHEA:29091"/>
        <dbReference type="Rhea" id="RHEA-COMP:9565"/>
        <dbReference type="Rhea" id="RHEA-COMP:9566"/>
        <dbReference type="ChEBI" id="CHEBI:15378"/>
        <dbReference type="ChEBI" id="CHEBI:16389"/>
        <dbReference type="ChEBI" id="CHEBI:17976"/>
        <dbReference type="ChEBI" id="CHEBI:57540"/>
        <dbReference type="ChEBI" id="CHEBI:57945"/>
        <dbReference type="EC" id="7.1.1.2"/>
    </reaction>
</comment>
<dbReference type="GO" id="GO:0015990">
    <property type="term" value="P:electron transport coupled proton transport"/>
    <property type="evidence" value="ECO:0007669"/>
    <property type="project" value="TreeGrafter"/>
</dbReference>
<feature type="transmembrane region" description="Helical" evidence="12">
    <location>
        <begin position="451"/>
        <end position="473"/>
    </location>
</feature>
<dbReference type="AlphaFoldDB" id="T1JK00"/>
<dbReference type="eggNOG" id="KOG4769">
    <property type="taxonomic scope" value="Eukaryota"/>
</dbReference>
<dbReference type="EnsemblMetazoa" id="SMAR014180-RA">
    <property type="protein sequence ID" value="SMAR014180-PA"/>
    <property type="gene ID" value="SMAR014180"/>
</dbReference>
<feature type="transmembrane region" description="Helical" evidence="12">
    <location>
        <begin position="326"/>
        <end position="347"/>
    </location>
</feature>
<comment type="catalytic activity">
    <reaction evidence="10">
        <text>4 Fe(II)-[cytochrome c] + O2 + 8 H(+)(in) = 4 Fe(III)-[cytochrome c] + 2 H2O + 4 H(+)(out)</text>
        <dbReference type="Rhea" id="RHEA:11436"/>
        <dbReference type="Rhea" id="RHEA-COMP:10350"/>
        <dbReference type="Rhea" id="RHEA-COMP:14399"/>
        <dbReference type="ChEBI" id="CHEBI:15377"/>
        <dbReference type="ChEBI" id="CHEBI:15378"/>
        <dbReference type="ChEBI" id="CHEBI:15379"/>
        <dbReference type="ChEBI" id="CHEBI:29033"/>
        <dbReference type="ChEBI" id="CHEBI:29034"/>
        <dbReference type="EC" id="7.1.1.9"/>
    </reaction>
    <physiologicalReaction direction="left-to-right" evidence="10">
        <dbReference type="Rhea" id="RHEA:11437"/>
    </physiologicalReaction>
</comment>
<dbReference type="InterPro" id="IPR008972">
    <property type="entry name" value="Cupredoxin"/>
</dbReference>